<evidence type="ECO:0000259" key="2">
    <source>
        <dbReference type="Pfam" id="PF02541"/>
    </source>
</evidence>
<reference evidence="3 4" key="1">
    <citation type="submission" date="2016-10" db="EMBL/GenBank/DDBJ databases">
        <authorList>
            <person name="de Groot N.N."/>
        </authorList>
    </citation>
    <scope>NUCLEOTIDE SEQUENCE [LARGE SCALE GENOMIC DNA]</scope>
    <source>
        <strain evidence="3 4">CGMCC 1.7005</strain>
    </source>
</reference>
<dbReference type="InterPro" id="IPR050273">
    <property type="entry name" value="GppA/Ppx_hydrolase"/>
</dbReference>
<feature type="domain" description="Ppx/GppA phosphatase N-terminal" evidence="2">
    <location>
        <begin position="23"/>
        <end position="286"/>
    </location>
</feature>
<dbReference type="Pfam" id="PF02541">
    <property type="entry name" value="Ppx-GppA"/>
    <property type="match status" value="1"/>
</dbReference>
<dbReference type="InterPro" id="IPR018181">
    <property type="entry name" value="Heat_shock_70_CS"/>
</dbReference>
<dbReference type="EMBL" id="FPAS01000002">
    <property type="protein sequence ID" value="SFT68173.1"/>
    <property type="molecule type" value="Genomic_DNA"/>
</dbReference>
<evidence type="ECO:0000313" key="4">
    <source>
        <dbReference type="Proteomes" id="UP000236454"/>
    </source>
</evidence>
<dbReference type="PANTHER" id="PTHR30005:SF0">
    <property type="entry name" value="RETROGRADE REGULATION PROTEIN 2"/>
    <property type="match status" value="1"/>
</dbReference>
<proteinExistence type="inferred from homology"/>
<comment type="similarity">
    <text evidence="1">Belongs to the heat shock protein 70 family.</text>
</comment>
<sequence length="298" mass="33434">MIYGAIDIGTNAARLLIGQVTKINGHSYVKKISYTRIPLRLGLEVFEDGIISPKKEKEFVKTMQAFKLIAEVFNVDGLRACATSAMREAKNGREIKDHIENEVGLKIEIIGGKEEADIIFSTFFLLNIDKDSPFIVIDVGGGSTEISVFEDGQKVAGKSFRVGTIRLMKHKESRQIWKSMKKWIADHVDASVQHKVFATGGNINKVHKLLGKQHMEPIKYRELDELHDKLAALDVDQRAEKYQLKPDRADVIVPACEIYLYAMTCLKSTEMFVPKIGLSDGIIHQLHAKAEKKKAKKG</sequence>
<dbReference type="SUPFAM" id="SSF53067">
    <property type="entry name" value="Actin-like ATPase domain"/>
    <property type="match status" value="2"/>
</dbReference>
<keyword evidence="4" id="KW-1185">Reference proteome</keyword>
<dbReference type="PROSITE" id="PS00329">
    <property type="entry name" value="HSP70_2"/>
    <property type="match status" value="1"/>
</dbReference>
<protein>
    <submittedName>
        <fullName evidence="3">Exopolyphosphatase / guanosine-5'-triphosphate,3'-diphosphate pyrophosphatase</fullName>
    </submittedName>
</protein>
<dbReference type="CDD" id="cd24006">
    <property type="entry name" value="ASKHA_NBD_PPX_GppA"/>
    <property type="match status" value="1"/>
</dbReference>
<name>A0A1I6ZZS9_9FLAO</name>
<evidence type="ECO:0000313" key="3">
    <source>
        <dbReference type="EMBL" id="SFT68173.1"/>
    </source>
</evidence>
<dbReference type="STRING" id="477690.SAMN05216474_1767"/>
<accession>A0A1I6ZZS9</accession>
<dbReference type="InterPro" id="IPR043129">
    <property type="entry name" value="ATPase_NBD"/>
</dbReference>
<dbReference type="RefSeq" id="WP_090248445.1">
    <property type="nucleotide sequence ID" value="NZ_FPAS01000002.1"/>
</dbReference>
<organism evidence="3 4">
    <name type="scientific">Lishizhenia tianjinensis</name>
    <dbReference type="NCBI Taxonomy" id="477690"/>
    <lineage>
        <taxon>Bacteria</taxon>
        <taxon>Pseudomonadati</taxon>
        <taxon>Bacteroidota</taxon>
        <taxon>Flavobacteriia</taxon>
        <taxon>Flavobacteriales</taxon>
        <taxon>Crocinitomicaceae</taxon>
        <taxon>Lishizhenia</taxon>
    </lineage>
</organism>
<dbReference type="AlphaFoldDB" id="A0A1I6ZZS9"/>
<gene>
    <name evidence="3" type="ORF">SAMN05216474_1767</name>
</gene>
<dbReference type="Gene3D" id="3.30.420.150">
    <property type="entry name" value="Exopolyphosphatase. Domain 2"/>
    <property type="match status" value="1"/>
</dbReference>
<dbReference type="Gene3D" id="3.30.420.40">
    <property type="match status" value="1"/>
</dbReference>
<dbReference type="InterPro" id="IPR003695">
    <property type="entry name" value="Ppx_GppA_N"/>
</dbReference>
<dbReference type="Proteomes" id="UP000236454">
    <property type="component" value="Unassembled WGS sequence"/>
</dbReference>
<dbReference type="OrthoDB" id="9814545at2"/>
<dbReference type="PANTHER" id="PTHR30005">
    <property type="entry name" value="EXOPOLYPHOSPHATASE"/>
    <property type="match status" value="1"/>
</dbReference>
<evidence type="ECO:0000256" key="1">
    <source>
        <dbReference type="ARBA" id="ARBA00007381"/>
    </source>
</evidence>
<dbReference type="GO" id="GO:0016462">
    <property type="term" value="F:pyrophosphatase activity"/>
    <property type="evidence" value="ECO:0007669"/>
    <property type="project" value="TreeGrafter"/>
</dbReference>